<evidence type="ECO:0000313" key="2">
    <source>
        <dbReference type="EMBL" id="SPO31406.1"/>
    </source>
</evidence>
<organism evidence="2 3">
    <name type="scientific">Ustilago trichophora</name>
    <dbReference type="NCBI Taxonomy" id="86804"/>
    <lineage>
        <taxon>Eukaryota</taxon>
        <taxon>Fungi</taxon>
        <taxon>Dikarya</taxon>
        <taxon>Basidiomycota</taxon>
        <taxon>Ustilaginomycotina</taxon>
        <taxon>Ustilaginomycetes</taxon>
        <taxon>Ustilaginales</taxon>
        <taxon>Ustilaginaceae</taxon>
        <taxon>Ustilago</taxon>
    </lineage>
</organism>
<feature type="compositionally biased region" description="Basic and acidic residues" evidence="1">
    <location>
        <begin position="1"/>
        <end position="16"/>
    </location>
</feature>
<keyword evidence="3" id="KW-1185">Reference proteome</keyword>
<dbReference type="Proteomes" id="UP000324022">
    <property type="component" value="Unassembled WGS sequence"/>
</dbReference>
<dbReference type="AlphaFoldDB" id="A0A5C3ENX0"/>
<gene>
    <name evidence="2" type="ORF">UTRI_06536</name>
</gene>
<evidence type="ECO:0000313" key="3">
    <source>
        <dbReference type="Proteomes" id="UP000324022"/>
    </source>
</evidence>
<proteinExistence type="predicted"/>
<sequence>MVKQRVFEIDPHHDDSDTFDELQDDVDMKSPKKAKKETNFDGCESPYSKRKRASNPGRAWTKEEEEALLDLLQEVIVAGMTQTFKNYPQLASRKTIGCLNHWHSWRRKLEISLFGASTIDHNGKKLIKMDASMKDPNQFK</sequence>
<evidence type="ECO:0008006" key="4">
    <source>
        <dbReference type="Google" id="ProtNLM"/>
    </source>
</evidence>
<feature type="region of interest" description="Disordered" evidence="1">
    <location>
        <begin position="1"/>
        <end position="59"/>
    </location>
</feature>
<dbReference type="EMBL" id="OOIN01000038">
    <property type="protein sequence ID" value="SPO31406.1"/>
    <property type="molecule type" value="Genomic_DNA"/>
</dbReference>
<protein>
    <recommendedName>
        <fullName evidence="4">Myb-like domain-containing protein</fullName>
    </recommendedName>
</protein>
<reference evidence="2 3" key="1">
    <citation type="submission" date="2018-03" db="EMBL/GenBank/DDBJ databases">
        <authorList>
            <person name="Guldener U."/>
        </authorList>
    </citation>
    <scope>NUCLEOTIDE SEQUENCE [LARGE SCALE GENOMIC DNA]</scope>
    <source>
        <strain evidence="2 3">NBRC100155</strain>
    </source>
</reference>
<evidence type="ECO:0000256" key="1">
    <source>
        <dbReference type="SAM" id="MobiDB-lite"/>
    </source>
</evidence>
<accession>A0A5C3ENX0</accession>
<name>A0A5C3ENX0_9BASI</name>
<dbReference type="OrthoDB" id="2554776at2759"/>